<dbReference type="EMBL" id="UOEB01000255">
    <property type="protein sequence ID" value="VAV85912.1"/>
    <property type="molecule type" value="Genomic_DNA"/>
</dbReference>
<gene>
    <name evidence="3" type="ORF">MNBD_BACTEROID02-660</name>
</gene>
<dbReference type="GO" id="GO:0046914">
    <property type="term" value="F:transition metal ion binding"/>
    <property type="evidence" value="ECO:0007669"/>
    <property type="project" value="InterPro"/>
</dbReference>
<accession>A0A3B0R054</accession>
<dbReference type="PANTHER" id="PTHR42954">
    <property type="entry name" value="FE(2+) TRANSPORT PROTEIN A"/>
    <property type="match status" value="1"/>
</dbReference>
<keyword evidence="1" id="KW-0408">Iron</keyword>
<reference evidence="3" key="1">
    <citation type="submission" date="2018-06" db="EMBL/GenBank/DDBJ databases">
        <authorList>
            <person name="Zhirakovskaya E."/>
        </authorList>
    </citation>
    <scope>NUCLEOTIDE SEQUENCE</scope>
</reference>
<evidence type="ECO:0000256" key="1">
    <source>
        <dbReference type="ARBA" id="ARBA00023004"/>
    </source>
</evidence>
<dbReference type="SUPFAM" id="SSF50037">
    <property type="entry name" value="C-terminal domain of transcriptional repressors"/>
    <property type="match status" value="1"/>
</dbReference>
<dbReference type="InterPro" id="IPR052713">
    <property type="entry name" value="FeoA"/>
</dbReference>
<dbReference type="InterPro" id="IPR007167">
    <property type="entry name" value="Fe-transptr_FeoA-like"/>
</dbReference>
<protein>
    <recommendedName>
        <fullName evidence="2">Ferrous iron transporter FeoA-like domain-containing protein</fullName>
    </recommendedName>
</protein>
<dbReference type="InterPro" id="IPR038157">
    <property type="entry name" value="FeoA_core_dom"/>
</dbReference>
<dbReference type="SMART" id="SM00899">
    <property type="entry name" value="FeoA"/>
    <property type="match status" value="1"/>
</dbReference>
<dbReference type="AlphaFoldDB" id="A0A3B0R054"/>
<organism evidence="3">
    <name type="scientific">hydrothermal vent metagenome</name>
    <dbReference type="NCBI Taxonomy" id="652676"/>
    <lineage>
        <taxon>unclassified sequences</taxon>
        <taxon>metagenomes</taxon>
        <taxon>ecological metagenomes</taxon>
    </lineage>
</organism>
<evidence type="ECO:0000313" key="3">
    <source>
        <dbReference type="EMBL" id="VAV85912.1"/>
    </source>
</evidence>
<proteinExistence type="predicted"/>
<dbReference type="InterPro" id="IPR008988">
    <property type="entry name" value="Transcriptional_repressor_C"/>
</dbReference>
<dbReference type="Pfam" id="PF04023">
    <property type="entry name" value="FeoA"/>
    <property type="match status" value="1"/>
</dbReference>
<dbReference type="Gene3D" id="2.30.30.90">
    <property type="match status" value="1"/>
</dbReference>
<feature type="domain" description="Ferrous iron transporter FeoA-like" evidence="2">
    <location>
        <begin position="3"/>
        <end position="74"/>
    </location>
</feature>
<sequence length="75" mass="8184">MSTTIANMRVGEQGVIKDISLENIPLALLEMGCLPGEDVELIQVAPLLDPLYIRVNGSHLAIRKETASQILITKK</sequence>
<evidence type="ECO:0000259" key="2">
    <source>
        <dbReference type="SMART" id="SM00899"/>
    </source>
</evidence>
<dbReference type="PANTHER" id="PTHR42954:SF2">
    <property type="entry name" value="FE(2+) TRANSPORT PROTEIN A"/>
    <property type="match status" value="1"/>
</dbReference>
<name>A0A3B0R054_9ZZZZ</name>